<dbReference type="Proteomes" id="UP000295361">
    <property type="component" value="Unassembled WGS sequence"/>
</dbReference>
<gene>
    <name evidence="3" type="ORF">DES47_10834</name>
</gene>
<evidence type="ECO:0000256" key="2">
    <source>
        <dbReference type="SAM" id="SignalP"/>
    </source>
</evidence>
<dbReference type="RefSeq" id="WP_133703105.1">
    <property type="nucleotide sequence ID" value="NZ_SNXS01000008.1"/>
</dbReference>
<dbReference type="InterPro" id="IPR050592">
    <property type="entry name" value="GDSL_lipolytic_enzyme"/>
</dbReference>
<feature type="chain" id="PRO_5020188139" evidence="2">
    <location>
        <begin position="19"/>
        <end position="393"/>
    </location>
</feature>
<comment type="caution">
    <text evidence="3">The sequence shown here is derived from an EMBL/GenBank/DDBJ whole genome shotgun (WGS) entry which is preliminary data.</text>
</comment>
<dbReference type="AlphaFoldDB" id="A0A4V3CSV2"/>
<dbReference type="PANTHER" id="PTHR45642:SF139">
    <property type="entry name" value="SGNH HYDROLASE-TYPE ESTERASE DOMAIN-CONTAINING PROTEIN"/>
    <property type="match status" value="1"/>
</dbReference>
<organism evidence="3 4">
    <name type="scientific">Roseateles toxinivorans</name>
    <dbReference type="NCBI Taxonomy" id="270368"/>
    <lineage>
        <taxon>Bacteria</taxon>
        <taxon>Pseudomonadati</taxon>
        <taxon>Pseudomonadota</taxon>
        <taxon>Betaproteobacteria</taxon>
        <taxon>Burkholderiales</taxon>
        <taxon>Sphaerotilaceae</taxon>
        <taxon>Roseateles</taxon>
    </lineage>
</organism>
<dbReference type="PROSITE" id="PS51257">
    <property type="entry name" value="PROKAR_LIPOPROTEIN"/>
    <property type="match status" value="1"/>
</dbReference>
<sequence length="393" mass="40037">MKRIVVWGSALGFAAFLAACGGGDATIAGSGTPTGAPTTKGTFTALVSFGDSLSDIGAYAPATSLTGNGAPPYFGGKFTTNSATGTVWVENLAKTMGVIVTPAEVGFGPSSVKCPAAANPTLAGTCTGYSQGGSRVTDPNGIGRAGGALTVPMKTQIANHLARFGGFKASDLVLLYGGNNDVFTQFGAFTAAAAKVQADAAAGKLTADQANAALFAAQQLAQEEMKKAALELATYVKDDVLAKGGKYVAVMTLSDIADTPFGNSLPATVRPVLTDLSLVFNLWLREGLTGQAVQIIDTYPIFKDGYANPAKYGIVNNTVPACDATKIAAITGGKVTDGSSLFCNTTAGAPYNGLRTGADMNTWQFADGVHPTAGGHKIISDAFTTQLKAFGWL</sequence>
<reference evidence="3 4" key="1">
    <citation type="submission" date="2019-03" db="EMBL/GenBank/DDBJ databases">
        <title>Genomic Encyclopedia of Type Strains, Phase IV (KMG-IV): sequencing the most valuable type-strain genomes for metagenomic binning, comparative biology and taxonomic classification.</title>
        <authorList>
            <person name="Goeker M."/>
        </authorList>
    </citation>
    <scope>NUCLEOTIDE SEQUENCE [LARGE SCALE GENOMIC DNA]</scope>
    <source>
        <strain evidence="3 4">DSM 16998</strain>
    </source>
</reference>
<dbReference type="SUPFAM" id="SSF52266">
    <property type="entry name" value="SGNH hydrolase"/>
    <property type="match status" value="1"/>
</dbReference>
<dbReference type="PANTHER" id="PTHR45642">
    <property type="entry name" value="GDSL ESTERASE/LIPASE EXL3"/>
    <property type="match status" value="1"/>
</dbReference>
<evidence type="ECO:0000313" key="4">
    <source>
        <dbReference type="Proteomes" id="UP000295361"/>
    </source>
</evidence>
<dbReference type="GO" id="GO:0016788">
    <property type="term" value="F:hydrolase activity, acting on ester bonds"/>
    <property type="evidence" value="ECO:0007669"/>
    <property type="project" value="InterPro"/>
</dbReference>
<keyword evidence="4" id="KW-1185">Reference proteome</keyword>
<dbReference type="InterPro" id="IPR001087">
    <property type="entry name" value="GDSL"/>
</dbReference>
<feature type="signal peptide" evidence="2">
    <location>
        <begin position="1"/>
        <end position="18"/>
    </location>
</feature>
<dbReference type="Pfam" id="PF00657">
    <property type="entry name" value="Lipase_GDSL"/>
    <property type="match status" value="1"/>
</dbReference>
<dbReference type="InterPro" id="IPR036514">
    <property type="entry name" value="SGNH_hydro_sf"/>
</dbReference>
<proteinExistence type="predicted"/>
<dbReference type="InParanoid" id="A0A4V3CSV2"/>
<evidence type="ECO:0000313" key="3">
    <source>
        <dbReference type="EMBL" id="TDP62222.1"/>
    </source>
</evidence>
<keyword evidence="1 2" id="KW-0732">Signal</keyword>
<dbReference type="Gene3D" id="3.40.50.1110">
    <property type="entry name" value="SGNH hydrolase"/>
    <property type="match status" value="1"/>
</dbReference>
<evidence type="ECO:0000256" key="1">
    <source>
        <dbReference type="ARBA" id="ARBA00022729"/>
    </source>
</evidence>
<dbReference type="OrthoDB" id="5292073at2"/>
<name>A0A4V3CSV2_9BURK</name>
<dbReference type="EMBL" id="SNXS01000008">
    <property type="protein sequence ID" value="TDP62222.1"/>
    <property type="molecule type" value="Genomic_DNA"/>
</dbReference>
<accession>A0A4V3CSV2</accession>
<protein>
    <submittedName>
        <fullName evidence="3">Phospholipase/lecithinase/hemolysin</fullName>
    </submittedName>
</protein>
<dbReference type="CDD" id="cd01847">
    <property type="entry name" value="Triacylglycerol_lipase_like"/>
    <property type="match status" value="1"/>
</dbReference>